<dbReference type="GeneID" id="62150845"/>
<evidence type="ECO:0000313" key="1">
    <source>
        <dbReference type="EMBL" id="KAF7939175.1"/>
    </source>
</evidence>
<evidence type="ECO:0008006" key="3">
    <source>
        <dbReference type="Google" id="ProtNLM"/>
    </source>
</evidence>
<comment type="caution">
    <text evidence="1">The sequence shown here is derived from an EMBL/GenBank/DDBJ whole genome shotgun (WGS) entry which is preliminary data.</text>
</comment>
<dbReference type="Proteomes" id="UP000710849">
    <property type="component" value="Unassembled WGS sequence"/>
</dbReference>
<evidence type="ECO:0000313" key="2">
    <source>
        <dbReference type="Proteomes" id="UP000710849"/>
    </source>
</evidence>
<sequence length="119" mass="13670">MDSEISFIPEALKGRSNYMEWKYRSEIYLGINGFMTYIDGTEAPPNKALYTNSKGEFLSRELAITYNDNLSEYHRDERKALGAVQSITSSDLVGRFMDKKTAKDLWDSINKVYGESFTK</sequence>
<name>A0A9P5LX34_9HELO</name>
<dbReference type="AlphaFoldDB" id="A0A9P5LX34"/>
<organism evidence="1 2">
    <name type="scientific">Botrytis byssoidea</name>
    <dbReference type="NCBI Taxonomy" id="139641"/>
    <lineage>
        <taxon>Eukaryota</taxon>
        <taxon>Fungi</taxon>
        <taxon>Dikarya</taxon>
        <taxon>Ascomycota</taxon>
        <taxon>Pezizomycotina</taxon>
        <taxon>Leotiomycetes</taxon>
        <taxon>Helotiales</taxon>
        <taxon>Sclerotiniaceae</taxon>
        <taxon>Botrytis</taxon>
    </lineage>
</organism>
<reference evidence="1 2" key="1">
    <citation type="journal article" date="2020" name="Genome Biol. Evol.">
        <title>Comparative genomics of Sclerotiniaceae.</title>
        <authorList>
            <person name="Valero Jimenez C.A."/>
            <person name="Steentjes M."/>
            <person name="Scholten O.E."/>
            <person name="Van Kan J.A.L."/>
        </authorList>
    </citation>
    <scope>NUCLEOTIDE SEQUENCE [LARGE SCALE GENOMIC DNA]</scope>
    <source>
        <strain evidence="1 2">MUCL 94</strain>
    </source>
</reference>
<dbReference type="RefSeq" id="XP_038731255.1">
    <property type="nucleotide sequence ID" value="XM_038877770.1"/>
</dbReference>
<accession>A0A9P5LX34</accession>
<dbReference type="EMBL" id="RCSW01000014">
    <property type="protein sequence ID" value="KAF7939175.1"/>
    <property type="molecule type" value="Genomic_DNA"/>
</dbReference>
<gene>
    <name evidence="1" type="ORF">EAE97_007256</name>
</gene>
<keyword evidence="2" id="KW-1185">Reference proteome</keyword>
<protein>
    <recommendedName>
        <fullName evidence="3">Retrotransposon Copia-like N-terminal domain-containing protein</fullName>
    </recommendedName>
</protein>
<proteinExistence type="predicted"/>